<dbReference type="PROSITE" id="PS51725">
    <property type="entry name" value="ABM"/>
    <property type="match status" value="1"/>
</dbReference>
<dbReference type="OrthoDB" id="2581585at2759"/>
<reference evidence="2" key="1">
    <citation type="submission" date="2013-07" db="EMBL/GenBank/DDBJ databases">
        <title>The Genome Sequence of Cryptococcus bestiolae CBS10118.</title>
        <authorList>
            <consortium name="The Broad Institute Genome Sequencing Platform"/>
            <person name="Cuomo C."/>
            <person name="Litvintseva A."/>
            <person name="Chen Y."/>
            <person name="Heitman J."/>
            <person name="Sun S."/>
            <person name="Springer D."/>
            <person name="Dromer F."/>
            <person name="Young S.K."/>
            <person name="Zeng Q."/>
            <person name="Gargeya S."/>
            <person name="Fitzgerald M."/>
            <person name="Abouelleil A."/>
            <person name="Alvarado L."/>
            <person name="Berlin A.M."/>
            <person name="Chapman S.B."/>
            <person name="Dewar J."/>
            <person name="Goldberg J."/>
            <person name="Griggs A."/>
            <person name="Gujja S."/>
            <person name="Hansen M."/>
            <person name="Howarth C."/>
            <person name="Imamovic A."/>
            <person name="Larimer J."/>
            <person name="McCowan C."/>
            <person name="Murphy C."/>
            <person name="Pearson M."/>
            <person name="Priest M."/>
            <person name="Roberts A."/>
            <person name="Saif S."/>
            <person name="Shea T."/>
            <person name="Sykes S."/>
            <person name="Wortman J."/>
            <person name="Nusbaum C."/>
            <person name="Birren B."/>
        </authorList>
    </citation>
    <scope>NUCLEOTIDE SEQUENCE [LARGE SCALE GENOMIC DNA]</scope>
    <source>
        <strain evidence="2">CBS 10118</strain>
    </source>
</reference>
<proteinExistence type="predicted"/>
<dbReference type="VEuPathDB" id="FungiDB:I302_01820"/>
<dbReference type="Pfam" id="PF03992">
    <property type="entry name" value="ABM"/>
    <property type="match status" value="1"/>
</dbReference>
<dbReference type="STRING" id="1296100.A0A1B9GH81"/>
<evidence type="ECO:0000313" key="3">
    <source>
        <dbReference type="EMBL" id="WVW81129.1"/>
    </source>
</evidence>
<dbReference type="EMBL" id="KI894018">
    <property type="protein sequence ID" value="OCF30301.1"/>
    <property type="molecule type" value="Genomic_DNA"/>
</dbReference>
<dbReference type="InterPro" id="IPR007138">
    <property type="entry name" value="ABM_dom"/>
</dbReference>
<keyword evidence="4" id="KW-1185">Reference proteome</keyword>
<sequence>MAFVTLITLWCKEGQRENLIYHINQIKKEVQEKEPGTTKYFMGTSEEDPNEIWVWEEYEDEAAHEIHSRNEAVQVWKTKWDEQLAKPMQKQILNPA</sequence>
<protein>
    <recommendedName>
        <fullName evidence="1">ABM domain-containing protein</fullName>
    </recommendedName>
</protein>
<reference evidence="3" key="2">
    <citation type="submission" date="2013-07" db="EMBL/GenBank/DDBJ databases">
        <authorList>
            <consortium name="The Broad Institute Genome Sequencing Platform"/>
            <person name="Cuomo C."/>
            <person name="Litvintseva A."/>
            <person name="Chen Y."/>
            <person name="Heitman J."/>
            <person name="Sun S."/>
            <person name="Springer D."/>
            <person name="Dromer F."/>
            <person name="Young S.K."/>
            <person name="Zeng Q."/>
            <person name="Gargeya S."/>
            <person name="Fitzgerald M."/>
            <person name="Abouelleil A."/>
            <person name="Alvarado L."/>
            <person name="Berlin A.M."/>
            <person name="Chapman S.B."/>
            <person name="Dewar J."/>
            <person name="Goldberg J."/>
            <person name="Griggs A."/>
            <person name="Gujja S."/>
            <person name="Hansen M."/>
            <person name="Howarth C."/>
            <person name="Imamovic A."/>
            <person name="Larimer J."/>
            <person name="McCowan C."/>
            <person name="Murphy C."/>
            <person name="Pearson M."/>
            <person name="Priest M."/>
            <person name="Roberts A."/>
            <person name="Saif S."/>
            <person name="Shea T."/>
            <person name="Sykes S."/>
            <person name="Wortman J."/>
            <person name="Nusbaum C."/>
            <person name="Birren B."/>
        </authorList>
    </citation>
    <scope>NUCLEOTIDE SEQUENCE</scope>
    <source>
        <strain evidence="3">CBS 10118</strain>
    </source>
</reference>
<feature type="domain" description="ABM" evidence="1">
    <location>
        <begin position="3"/>
        <end position="93"/>
    </location>
</feature>
<name>A0A1B9GH81_9TREE</name>
<reference evidence="3" key="4">
    <citation type="submission" date="2024-02" db="EMBL/GenBank/DDBJ databases">
        <title>Comparative genomics of Cryptococcus and Kwoniella reveals pathogenesis evolution and contrasting modes of karyotype evolution via chromosome fusion or intercentromeric recombination.</title>
        <authorList>
            <person name="Coelho M.A."/>
            <person name="David-Palma M."/>
            <person name="Shea T."/>
            <person name="Bowers K."/>
            <person name="McGinley-Smith S."/>
            <person name="Mohammad A.W."/>
            <person name="Gnirke A."/>
            <person name="Yurkov A.M."/>
            <person name="Nowrousian M."/>
            <person name="Sun S."/>
            <person name="Cuomo C.A."/>
            <person name="Heitman J."/>
        </authorList>
    </citation>
    <scope>NUCLEOTIDE SEQUENCE</scope>
    <source>
        <strain evidence="3">CBS 10118</strain>
    </source>
</reference>
<evidence type="ECO:0000313" key="4">
    <source>
        <dbReference type="Proteomes" id="UP000092730"/>
    </source>
</evidence>
<dbReference type="InterPro" id="IPR011008">
    <property type="entry name" value="Dimeric_a/b-barrel"/>
</dbReference>
<organism evidence="2">
    <name type="scientific">Kwoniella bestiolae CBS 10118</name>
    <dbReference type="NCBI Taxonomy" id="1296100"/>
    <lineage>
        <taxon>Eukaryota</taxon>
        <taxon>Fungi</taxon>
        <taxon>Dikarya</taxon>
        <taxon>Basidiomycota</taxon>
        <taxon>Agaricomycotina</taxon>
        <taxon>Tremellomycetes</taxon>
        <taxon>Tremellales</taxon>
        <taxon>Cryptococcaceae</taxon>
        <taxon>Kwoniella</taxon>
    </lineage>
</organism>
<dbReference type="GeneID" id="30206219"/>
<dbReference type="PANTHER" id="PTHR40624">
    <property type="entry name" value="BIOSYNTHESIS MONOOXYGENASE, PUTATIVE (AFU_ORTHOLOGUE AFUA_1G12025)-RELATED"/>
    <property type="match status" value="1"/>
</dbReference>
<accession>A0A1B9GH81</accession>
<dbReference type="EMBL" id="CP144541">
    <property type="protein sequence ID" value="WVW81129.1"/>
    <property type="molecule type" value="Genomic_DNA"/>
</dbReference>
<dbReference type="AlphaFoldDB" id="A0A1B9GH81"/>
<evidence type="ECO:0000313" key="2">
    <source>
        <dbReference type="EMBL" id="OCF30301.1"/>
    </source>
</evidence>
<dbReference type="PANTHER" id="PTHR40624:SF1">
    <property type="entry name" value="BIOSYNTHESIS MONOOXYGENASE, PUTATIVE (AFU_ORTHOLOGUE AFUA_1G12025)-RELATED"/>
    <property type="match status" value="1"/>
</dbReference>
<dbReference type="KEGG" id="kbi:30206219"/>
<dbReference type="Proteomes" id="UP000092730">
    <property type="component" value="Chromosome 1"/>
</dbReference>
<evidence type="ECO:0000259" key="1">
    <source>
        <dbReference type="PROSITE" id="PS51725"/>
    </source>
</evidence>
<dbReference type="RefSeq" id="XP_019051371.1">
    <property type="nucleotide sequence ID" value="XM_019188493.1"/>
</dbReference>
<reference evidence="2" key="3">
    <citation type="submission" date="2014-01" db="EMBL/GenBank/DDBJ databases">
        <title>Evolution of pathogenesis and genome organization in the Tremellales.</title>
        <authorList>
            <person name="Cuomo C."/>
            <person name="Litvintseva A."/>
            <person name="Heitman J."/>
            <person name="Chen Y."/>
            <person name="Sun S."/>
            <person name="Springer D."/>
            <person name="Dromer F."/>
            <person name="Young S."/>
            <person name="Zeng Q."/>
            <person name="Chapman S."/>
            <person name="Gujja S."/>
            <person name="Saif S."/>
            <person name="Birren B."/>
        </authorList>
    </citation>
    <scope>NUCLEOTIDE SEQUENCE</scope>
    <source>
        <strain evidence="2">CBS 10118</strain>
    </source>
</reference>
<dbReference type="SUPFAM" id="SSF54909">
    <property type="entry name" value="Dimeric alpha+beta barrel"/>
    <property type="match status" value="1"/>
</dbReference>
<dbReference type="Gene3D" id="3.30.70.100">
    <property type="match status" value="1"/>
</dbReference>
<gene>
    <name evidence="2" type="ORF">I302_01820</name>
    <name evidence="3" type="ORF">I302_103120</name>
</gene>